<dbReference type="Proteomes" id="UP000177953">
    <property type="component" value="Unassembled WGS sequence"/>
</dbReference>
<dbReference type="InterPro" id="IPR029044">
    <property type="entry name" value="Nucleotide-diphossugar_trans"/>
</dbReference>
<evidence type="ECO:0000313" key="3">
    <source>
        <dbReference type="Proteomes" id="UP000177953"/>
    </source>
</evidence>
<dbReference type="Pfam" id="PF03102">
    <property type="entry name" value="NeuB"/>
    <property type="match status" value="1"/>
</dbReference>
<protein>
    <recommendedName>
        <fullName evidence="1">PseI/NeuA/B-like domain-containing protein</fullName>
    </recommendedName>
</protein>
<reference evidence="2 3" key="1">
    <citation type="journal article" date="2016" name="Nat. Commun.">
        <title>Thousands of microbial genomes shed light on interconnected biogeochemical processes in an aquifer system.</title>
        <authorList>
            <person name="Anantharaman K."/>
            <person name="Brown C.T."/>
            <person name="Hug L.A."/>
            <person name="Sharon I."/>
            <person name="Castelle C.J."/>
            <person name="Probst A.J."/>
            <person name="Thomas B.C."/>
            <person name="Singh A."/>
            <person name="Wilkins M.J."/>
            <person name="Karaoz U."/>
            <person name="Brodie E.L."/>
            <person name="Williams K.H."/>
            <person name="Hubbard S.S."/>
            <person name="Banfield J.F."/>
        </authorList>
    </citation>
    <scope>NUCLEOTIDE SEQUENCE [LARGE SCALE GENOMIC DNA]</scope>
</reference>
<organism evidence="2 3">
    <name type="scientific">Candidatus Magasanikbacteria bacterium RIFCSPHIGHO2_01_FULL_47_8</name>
    <dbReference type="NCBI Taxonomy" id="1798673"/>
    <lineage>
        <taxon>Bacteria</taxon>
        <taxon>Candidatus Magasanikiibacteriota</taxon>
    </lineage>
</organism>
<gene>
    <name evidence="2" type="ORF">A2754_02125</name>
</gene>
<accession>A0A1F6MFV2</accession>
<dbReference type="SUPFAM" id="SSF51569">
    <property type="entry name" value="Aldolase"/>
    <property type="match status" value="1"/>
</dbReference>
<dbReference type="InterPro" id="IPR013132">
    <property type="entry name" value="PseI/NeuA/B-like_N"/>
</dbReference>
<sequence length="593" mass="67954">MTSYNIIEVANVHGGDKSHLLSLLEEFSEFKDGFGIKFQPFKYDKIATPDYEWYKTYQELYFSPEEWKEIIAKARETKEVWIDVFDAYTVEIIAQNLAEITGLKFQASVLHNRRLFKALAALDLSRQKVIVNIAGYELEEIAELAERIKKELSPEELILQVGFQGYPTKLEDSGLSKFSVLAKHFPYRLSFTEHLAADDAESLRLPHAAIILGASIIEKHVRHSSLPTKYDHYSSIPVAAYRQYLTATPGAYEDILTADFINDREREYLKKTMQIPLADDSLEAGRPLSLENDVNFKRSPGQGLSIAEIEDLSKDLYILAKGKKPNEPFIREDFKKAKFAAIIACRLKSTRLPRKALLKIGDISSIELCIKHTLQFNGVNNVVLATSTVPEDAELKDYTYDPAVIFHQGDPDDVIDRYLGIINKLGIDVIVRITGDMQYVSNDIFQILARSHFENGADYTVGKEAAVGTNLEIINAAALRKVKHYFPRADYSEYMTYYFQNNPEYFRLNFVELPPELVRPYRLTLDYAEDLEMFRAIEKHFSENNLSYSIQELFKFLDSHPEIAGFNKHCVLKYKTDPELIKKLKEVTTIKKN</sequence>
<evidence type="ECO:0000313" key="2">
    <source>
        <dbReference type="EMBL" id="OGH70537.1"/>
    </source>
</evidence>
<dbReference type="SUPFAM" id="SSF53448">
    <property type="entry name" value="Nucleotide-diphospho-sugar transferases"/>
    <property type="match status" value="1"/>
</dbReference>
<dbReference type="Gene3D" id="3.20.20.70">
    <property type="entry name" value="Aldolase class I"/>
    <property type="match status" value="1"/>
</dbReference>
<comment type="caution">
    <text evidence="2">The sequence shown here is derived from an EMBL/GenBank/DDBJ whole genome shotgun (WGS) entry which is preliminary data.</text>
</comment>
<dbReference type="PANTHER" id="PTHR42866">
    <property type="entry name" value="3-DEOXY-MANNO-OCTULOSONATE CYTIDYLYLTRANSFERASE"/>
    <property type="match status" value="1"/>
</dbReference>
<dbReference type="AlphaFoldDB" id="A0A1F6MFV2"/>
<dbReference type="GO" id="GO:0005829">
    <property type="term" value="C:cytosol"/>
    <property type="evidence" value="ECO:0007669"/>
    <property type="project" value="TreeGrafter"/>
</dbReference>
<dbReference type="GO" id="GO:0016051">
    <property type="term" value="P:carbohydrate biosynthetic process"/>
    <property type="evidence" value="ECO:0007669"/>
    <property type="project" value="InterPro"/>
</dbReference>
<evidence type="ECO:0000259" key="1">
    <source>
        <dbReference type="Pfam" id="PF03102"/>
    </source>
</evidence>
<dbReference type="EMBL" id="MFPU01000006">
    <property type="protein sequence ID" value="OGH70537.1"/>
    <property type="molecule type" value="Genomic_DNA"/>
</dbReference>
<dbReference type="InterPro" id="IPR003329">
    <property type="entry name" value="Cytidylyl_trans"/>
</dbReference>
<name>A0A1F6MFV2_9BACT</name>
<dbReference type="PANTHER" id="PTHR42866:SF1">
    <property type="entry name" value="SPORE COAT POLYSACCHARIDE BIOSYNTHESIS PROTEIN SPSF"/>
    <property type="match status" value="1"/>
</dbReference>
<feature type="domain" description="PseI/NeuA/B-like" evidence="1">
    <location>
        <begin position="38"/>
        <end position="242"/>
    </location>
</feature>
<proteinExistence type="predicted"/>
<dbReference type="InterPro" id="IPR013785">
    <property type="entry name" value="Aldolase_TIM"/>
</dbReference>
<dbReference type="Pfam" id="PF02348">
    <property type="entry name" value="CTP_transf_3"/>
    <property type="match status" value="1"/>
</dbReference>
<dbReference type="Gene3D" id="3.90.550.10">
    <property type="entry name" value="Spore Coat Polysaccharide Biosynthesis Protein SpsA, Chain A"/>
    <property type="match status" value="1"/>
</dbReference>